<evidence type="ECO:0000313" key="10">
    <source>
        <dbReference type="EMBL" id="EEI63124.1"/>
    </source>
</evidence>
<comment type="caution">
    <text evidence="10">The sequence shown here is derived from an EMBL/GenBank/DDBJ whole genome shotgun (WGS) entry which is preliminary data.</text>
</comment>
<comment type="pathway">
    <text evidence="1 7">Porphyrin-containing compound metabolism; protoheme biosynthesis.</text>
</comment>
<keyword evidence="2 7" id="KW-0408">Iron</keyword>
<name>A0ABM9XPM0_9CORY</name>
<dbReference type="InterPro" id="IPR033644">
    <property type="entry name" value="Ferrochelatase_C"/>
</dbReference>
<keyword evidence="3 7" id="KW-0350">Heme biosynthesis</keyword>
<evidence type="ECO:0000256" key="9">
    <source>
        <dbReference type="SAM" id="MobiDB-lite"/>
    </source>
</evidence>
<dbReference type="Pfam" id="PF00762">
    <property type="entry name" value="Ferrochelatase"/>
    <property type="match status" value="1"/>
</dbReference>
<dbReference type="GO" id="GO:0016829">
    <property type="term" value="F:lyase activity"/>
    <property type="evidence" value="ECO:0007669"/>
    <property type="project" value="UniProtKB-KW"/>
</dbReference>
<evidence type="ECO:0000256" key="3">
    <source>
        <dbReference type="ARBA" id="ARBA00023133"/>
    </source>
</evidence>
<sequence>MASLGFTDENSLSASSARRGTNTESSGDKKCALMILSFGGPEHHDHVRPFLENVTRGRGIPPERLDEVEVHYHHLGGVSPLNALNREIINNVEEELSARGRDLPVYFGNRNWHPFIEETVEEMVGDGITHVYVFATSAWGGSSGCRQYDEDIERALNHLERKDLPRLTMVKLRQFFDHPGFINPSVESVKRAFSQFSREDTPRLVFTGHSIPTAADEHSGVPADGTLYSNQIRATCAIIAERLGIPNYDLVWQSRSGSPHTPWLEPDIVDHARDLHERGINDLVVYPVGFISDHTEVVWDLDNELKVAADEWGMTIVRAATVGPTPDFTAMIVDLIEEYEAGEAPLRIKGPITVALRGCSLNGAPCAEGCCVSARPMHGNGHGSSKHGHTAHAHEAEGHR</sequence>
<reference evidence="10 11" key="1">
    <citation type="submission" date="2009-01" db="EMBL/GenBank/DDBJ databases">
        <authorList>
            <person name="Qin X."/>
            <person name="Bachman B."/>
            <person name="Battles P."/>
            <person name="Bell A."/>
            <person name="Bess C."/>
            <person name="Bickham C."/>
            <person name="Chaboub L."/>
            <person name="Chen D."/>
            <person name="Coyle M."/>
            <person name="Deiros D.R."/>
            <person name="Dinh H."/>
            <person name="Forbes L."/>
            <person name="Fowler G."/>
            <person name="Francisco L."/>
            <person name="Fu Q."/>
            <person name="Gubbala S."/>
            <person name="Hale W."/>
            <person name="Han Y."/>
            <person name="Hemphill L."/>
            <person name="Highlander S.K."/>
            <person name="Hirani K."/>
            <person name="Hogues M."/>
            <person name="Jackson L."/>
            <person name="Jakkamsetti A."/>
            <person name="Javaid M."/>
            <person name="Jiang H."/>
            <person name="Korchina V."/>
            <person name="Kovar C."/>
            <person name="Lara F."/>
            <person name="Lee S."/>
            <person name="Mata R."/>
            <person name="Mathew T."/>
            <person name="Moen C."/>
            <person name="Morales K."/>
            <person name="Munidasa M."/>
            <person name="Nazareth L."/>
            <person name="Ngo R."/>
            <person name="Nguyen L."/>
            <person name="Okwuonu G."/>
            <person name="Ongeri F."/>
            <person name="Patil S."/>
            <person name="Petrosino J."/>
            <person name="Pham C."/>
            <person name="Pham P."/>
            <person name="Pu L.-L."/>
            <person name="Puazo M."/>
            <person name="Raj R."/>
            <person name="Reid J."/>
            <person name="Rouhana J."/>
            <person name="Saada N."/>
            <person name="Shang Y."/>
            <person name="Simmons D."/>
            <person name="Thornton R."/>
            <person name="Warren J."/>
            <person name="Weissenberger G."/>
            <person name="Zhang J."/>
            <person name="Zhang L."/>
            <person name="Zhou C."/>
            <person name="Zhu D."/>
            <person name="Muzny D."/>
            <person name="Worley K."/>
            <person name="Gibbs R."/>
        </authorList>
    </citation>
    <scope>NUCLEOTIDE SEQUENCE [LARGE SCALE GENOMIC DNA]</scope>
    <source>
        <strain evidence="10 11">ATCC 51866</strain>
    </source>
</reference>
<evidence type="ECO:0000256" key="6">
    <source>
        <dbReference type="ARBA" id="ARBA00024536"/>
    </source>
</evidence>
<gene>
    <name evidence="10" type="primary">hemH</name>
    <name evidence="7" type="synonym">cpfC</name>
    <name evidence="10" type="ORF">HMPREF0293_1420</name>
</gene>
<feature type="compositionally biased region" description="Polar residues" evidence="9">
    <location>
        <begin position="8"/>
        <end position="25"/>
    </location>
</feature>
<dbReference type="RefSeq" id="WP_005393983.1">
    <property type="nucleotide sequence ID" value="NZ_GG667033.1"/>
</dbReference>
<dbReference type="SUPFAM" id="SSF53800">
    <property type="entry name" value="Chelatase"/>
    <property type="match status" value="1"/>
</dbReference>
<keyword evidence="11" id="KW-1185">Reference proteome</keyword>
<dbReference type="InterPro" id="IPR033659">
    <property type="entry name" value="Ferrochelatase_N"/>
</dbReference>
<dbReference type="HAMAP" id="MF_00323">
    <property type="entry name" value="Ferrochelatase"/>
    <property type="match status" value="1"/>
</dbReference>
<protein>
    <recommendedName>
        <fullName evidence="7">Coproporphyrin III ferrochelatase</fullName>
        <ecNumber evidence="7">4.99.1.9</ecNumber>
    </recommendedName>
</protein>
<feature type="binding site" evidence="7">
    <location>
        <position position="209"/>
    </location>
    <ligand>
        <name>Fe(2+)</name>
        <dbReference type="ChEBI" id="CHEBI:29033"/>
    </ligand>
</feature>
<dbReference type="PANTHER" id="PTHR11108:SF1">
    <property type="entry name" value="FERROCHELATASE, MITOCHONDRIAL"/>
    <property type="match status" value="1"/>
</dbReference>
<evidence type="ECO:0000256" key="4">
    <source>
        <dbReference type="ARBA" id="ARBA00023239"/>
    </source>
</evidence>
<dbReference type="EMBL" id="ACHF01000034">
    <property type="protein sequence ID" value="EEI63124.1"/>
    <property type="molecule type" value="Genomic_DNA"/>
</dbReference>
<keyword evidence="5 7" id="KW-0627">Porphyrin biosynthesis</keyword>
<accession>A0ABM9XPM0</accession>
<feature type="region of interest" description="Disordered" evidence="9">
    <location>
        <begin position="379"/>
        <end position="400"/>
    </location>
</feature>
<proteinExistence type="inferred from homology"/>
<dbReference type="InterPro" id="IPR001015">
    <property type="entry name" value="Ferrochelatase"/>
</dbReference>
<feature type="binding site" evidence="7">
    <location>
        <position position="79"/>
    </location>
    <ligand>
        <name>Fe-coproporphyrin III</name>
        <dbReference type="ChEBI" id="CHEBI:68438"/>
    </ligand>
</feature>
<keyword evidence="4 7" id="KW-0456">Lyase</keyword>
<dbReference type="Proteomes" id="UP000006237">
    <property type="component" value="Unassembled WGS sequence"/>
</dbReference>
<keyword evidence="7" id="KW-0479">Metal-binding</keyword>
<comment type="similarity">
    <text evidence="7 8">Belongs to the ferrochelatase family.</text>
</comment>
<feature type="binding site" evidence="7">
    <location>
        <position position="148"/>
    </location>
    <ligand>
        <name>Fe-coproporphyrin III</name>
        <dbReference type="ChEBI" id="CHEBI:68438"/>
    </ligand>
</feature>
<comment type="function">
    <text evidence="7">Involved in coproporphyrin-dependent heme b biosynthesis. Catalyzes the insertion of ferrous iron into coproporphyrin III to form Fe-coproporphyrin III.</text>
</comment>
<evidence type="ECO:0000256" key="8">
    <source>
        <dbReference type="RuleBase" id="RU004185"/>
    </source>
</evidence>
<feature type="region of interest" description="Disordered" evidence="9">
    <location>
        <begin position="1"/>
        <end position="26"/>
    </location>
</feature>
<dbReference type="NCBIfam" id="NF000689">
    <property type="entry name" value="PRK00035.2-1"/>
    <property type="match status" value="1"/>
</dbReference>
<evidence type="ECO:0000256" key="2">
    <source>
        <dbReference type="ARBA" id="ARBA00023004"/>
    </source>
</evidence>
<feature type="binding site" evidence="7">
    <location>
        <position position="296"/>
    </location>
    <ligand>
        <name>Fe(2+)</name>
        <dbReference type="ChEBI" id="CHEBI:29033"/>
    </ligand>
</feature>
<comment type="subcellular location">
    <subcellularLocation>
        <location evidence="7">Cytoplasm</location>
    </subcellularLocation>
</comment>
<evidence type="ECO:0000313" key="11">
    <source>
        <dbReference type="Proteomes" id="UP000006237"/>
    </source>
</evidence>
<evidence type="ECO:0000256" key="5">
    <source>
        <dbReference type="ARBA" id="ARBA00023244"/>
    </source>
</evidence>
<comment type="caution">
    <text evidence="7">Lacks conserved residue(s) required for the propagation of feature annotation.</text>
</comment>
<comment type="catalytic activity">
    <reaction evidence="6">
        <text>Fe-coproporphyrin III + 2 H(+) = coproporphyrin III + Fe(2+)</text>
        <dbReference type="Rhea" id="RHEA:49572"/>
        <dbReference type="ChEBI" id="CHEBI:15378"/>
        <dbReference type="ChEBI" id="CHEBI:29033"/>
        <dbReference type="ChEBI" id="CHEBI:68438"/>
        <dbReference type="ChEBI" id="CHEBI:131725"/>
        <dbReference type="EC" id="4.99.1.9"/>
    </reaction>
    <physiologicalReaction direction="right-to-left" evidence="6">
        <dbReference type="Rhea" id="RHEA:49574"/>
    </physiologicalReaction>
</comment>
<dbReference type="Gene3D" id="3.40.50.1400">
    <property type="match status" value="2"/>
</dbReference>
<dbReference type="EC" id="4.99.1.9" evidence="7"/>
<evidence type="ECO:0000256" key="1">
    <source>
        <dbReference type="ARBA" id="ARBA00004744"/>
    </source>
</evidence>
<dbReference type="PANTHER" id="PTHR11108">
    <property type="entry name" value="FERROCHELATASE"/>
    <property type="match status" value="1"/>
</dbReference>
<dbReference type="CDD" id="cd00419">
    <property type="entry name" value="Ferrochelatase_C"/>
    <property type="match status" value="1"/>
</dbReference>
<keyword evidence="7" id="KW-0963">Cytoplasm</keyword>
<dbReference type="NCBIfam" id="TIGR00109">
    <property type="entry name" value="hemH"/>
    <property type="match status" value="1"/>
</dbReference>
<evidence type="ECO:0000256" key="7">
    <source>
        <dbReference type="HAMAP-Rule" id="MF_00323"/>
    </source>
</evidence>
<dbReference type="CDD" id="cd03411">
    <property type="entry name" value="Ferrochelatase_N"/>
    <property type="match status" value="1"/>
</dbReference>
<organism evidence="10 11">
    <name type="scientific">Corynebacterium glucuronolyticum ATCC 51866</name>
    <dbReference type="NCBI Taxonomy" id="548478"/>
    <lineage>
        <taxon>Bacteria</taxon>
        <taxon>Bacillati</taxon>
        <taxon>Actinomycetota</taxon>
        <taxon>Actinomycetes</taxon>
        <taxon>Mycobacteriales</taxon>
        <taxon>Corynebacteriaceae</taxon>
        <taxon>Corynebacterium</taxon>
    </lineage>
</organism>